<sequence length="414" mass="47125">MHSRSSRSQKWREALTEVANLAGWSSTNRHEAGLIQEIVDRIFTELGQGFSEIPDGLVGMDIYVRSVEEALDIRIDGTRSVGIVGMGGSGKTTLAWVVHERMRHLFKAGSFLAEVREEASTSRGLLTLQRQLLTETIGETSSLPYTTFKAAEMIKKRMKHLKALIVLDDVDHIDQVKYLVGDFHWFGQGSRIIITSRDKHLLNMVDRIYEVHLLGNNEAQMLFHLHAFGDGEPPNEEYEELSRQFCSYSRGLPLAVKVLGSSLVGLSIPEWRSALEQLKVTPNREILDILNISYEKLNDNEKVFLYIACFFHGYMEQNVGDLVHYLGYYTDVGMRVLKDRSLIYISKDRVRMHDLLRELGKNIVYEECPEEPGRRSLLWSSADILHVLSENTGTEAVEGVVLDVSSEEQQHRMQ</sequence>
<evidence type="ECO:0000313" key="1">
    <source>
        <dbReference type="EMBL" id="KAI4318760.1"/>
    </source>
</evidence>
<protein>
    <submittedName>
        <fullName evidence="1">Uncharacterized protein</fullName>
    </submittedName>
</protein>
<accession>A0ACB9M3U6</accession>
<evidence type="ECO:0000313" key="2">
    <source>
        <dbReference type="Proteomes" id="UP001057402"/>
    </source>
</evidence>
<dbReference type="EMBL" id="CM042889">
    <property type="protein sequence ID" value="KAI4318760.1"/>
    <property type="molecule type" value="Genomic_DNA"/>
</dbReference>
<organism evidence="1 2">
    <name type="scientific">Melastoma candidum</name>
    <dbReference type="NCBI Taxonomy" id="119954"/>
    <lineage>
        <taxon>Eukaryota</taxon>
        <taxon>Viridiplantae</taxon>
        <taxon>Streptophyta</taxon>
        <taxon>Embryophyta</taxon>
        <taxon>Tracheophyta</taxon>
        <taxon>Spermatophyta</taxon>
        <taxon>Magnoliopsida</taxon>
        <taxon>eudicotyledons</taxon>
        <taxon>Gunneridae</taxon>
        <taxon>Pentapetalae</taxon>
        <taxon>rosids</taxon>
        <taxon>malvids</taxon>
        <taxon>Myrtales</taxon>
        <taxon>Melastomataceae</taxon>
        <taxon>Melastomatoideae</taxon>
        <taxon>Melastomateae</taxon>
        <taxon>Melastoma</taxon>
    </lineage>
</organism>
<gene>
    <name evidence="1" type="ORF">MLD38_032429</name>
</gene>
<name>A0ACB9M3U6_9MYRT</name>
<comment type="caution">
    <text evidence="1">The sequence shown here is derived from an EMBL/GenBank/DDBJ whole genome shotgun (WGS) entry which is preliminary data.</text>
</comment>
<proteinExistence type="predicted"/>
<keyword evidence="2" id="KW-1185">Reference proteome</keyword>
<dbReference type="Proteomes" id="UP001057402">
    <property type="component" value="Chromosome 10"/>
</dbReference>
<reference evidence="2" key="1">
    <citation type="journal article" date="2023" name="Front. Plant Sci.">
        <title>Chromosomal-level genome assembly of Melastoma candidum provides insights into trichome evolution.</title>
        <authorList>
            <person name="Zhong Y."/>
            <person name="Wu W."/>
            <person name="Sun C."/>
            <person name="Zou P."/>
            <person name="Liu Y."/>
            <person name="Dai S."/>
            <person name="Zhou R."/>
        </authorList>
    </citation>
    <scope>NUCLEOTIDE SEQUENCE [LARGE SCALE GENOMIC DNA]</scope>
</reference>